<dbReference type="Proteomes" id="UP000683360">
    <property type="component" value="Unassembled WGS sequence"/>
</dbReference>
<dbReference type="EMBL" id="CAJPWZ010001680">
    <property type="protein sequence ID" value="CAG2221394.1"/>
    <property type="molecule type" value="Genomic_DNA"/>
</dbReference>
<feature type="compositionally biased region" description="Basic residues" evidence="1">
    <location>
        <begin position="85"/>
        <end position="104"/>
    </location>
</feature>
<evidence type="ECO:0000313" key="2">
    <source>
        <dbReference type="EMBL" id="CAG2221394.1"/>
    </source>
</evidence>
<proteinExistence type="predicted"/>
<sequence>MACKPLKPKPVRRKIFLWKKAEIHNIKEDLQNFITTFKNIKDRSVESLWQAFKTAVQTTIEKRVPTKMTLGRNTHPWINTTIRRKINQKQKAHKKARKTKKKRDKDRYKRLQQEVQWEVRQANKKYMEEVSSDYRDNAKKFWSYIKSKVYIDLAQCKTMFKAYRCLVDTEAARYSQLAMFQSSLERIPGKIRRGFVYQSSEDILPSLRKRHDSRTTKEKEKIQRRVVRHDLCPPFREDQSRPGTPVVGTRLERYASGKGRKTQIPYETSDMYANNGMYKMKQKGSATSRREGSGKLLLSAKRCPTPLPNEKPLTKLCWNHHRELVEEDDSDDDIIINEMLDIRRQHERHFTASTVHINKNNFDVTLSDLENDASHKHHDPVQLTQKVLQTMRSDNVNKNQRIVQWLMDCEEKSKFTGSQLPSHLPDIMINARHVTSASPSMVKRI</sequence>
<feature type="region of interest" description="Disordered" evidence="1">
    <location>
        <begin position="85"/>
        <end position="108"/>
    </location>
</feature>
<dbReference type="GO" id="GO:0061343">
    <property type="term" value="P:cell adhesion involved in heart morphogenesis"/>
    <property type="evidence" value="ECO:0007669"/>
    <property type="project" value="TreeGrafter"/>
</dbReference>
<dbReference type="AlphaFoldDB" id="A0A8S3SRP1"/>
<organism evidence="2 3">
    <name type="scientific">Mytilus edulis</name>
    <name type="common">Blue mussel</name>
    <dbReference type="NCBI Taxonomy" id="6550"/>
    <lineage>
        <taxon>Eukaryota</taxon>
        <taxon>Metazoa</taxon>
        <taxon>Spiralia</taxon>
        <taxon>Lophotrochozoa</taxon>
        <taxon>Mollusca</taxon>
        <taxon>Bivalvia</taxon>
        <taxon>Autobranchia</taxon>
        <taxon>Pteriomorphia</taxon>
        <taxon>Mytilida</taxon>
        <taxon>Mytiloidea</taxon>
        <taxon>Mytilidae</taxon>
        <taxon>Mytilinae</taxon>
        <taxon>Mytilus</taxon>
    </lineage>
</organism>
<evidence type="ECO:0000313" key="3">
    <source>
        <dbReference type="Proteomes" id="UP000683360"/>
    </source>
</evidence>
<name>A0A8S3SRP1_MYTED</name>
<keyword evidence="3" id="KW-1185">Reference proteome</keyword>
<comment type="caution">
    <text evidence="2">The sequence shown here is derived from an EMBL/GenBank/DDBJ whole genome shotgun (WGS) entry which is preliminary data.</text>
</comment>
<protein>
    <submittedName>
        <fullName evidence="2">Uncharacterized protein</fullName>
    </submittedName>
</protein>
<reference evidence="2" key="1">
    <citation type="submission" date="2021-03" db="EMBL/GenBank/DDBJ databases">
        <authorList>
            <person name="Bekaert M."/>
        </authorList>
    </citation>
    <scope>NUCLEOTIDE SEQUENCE</scope>
</reference>
<dbReference type="OrthoDB" id="6066724at2759"/>
<gene>
    <name evidence="2" type="ORF">MEDL_34820</name>
</gene>
<evidence type="ECO:0000256" key="1">
    <source>
        <dbReference type="SAM" id="MobiDB-lite"/>
    </source>
</evidence>
<dbReference type="GO" id="GO:0007508">
    <property type="term" value="P:larval heart development"/>
    <property type="evidence" value="ECO:0007669"/>
    <property type="project" value="TreeGrafter"/>
</dbReference>
<dbReference type="GO" id="GO:0031012">
    <property type="term" value="C:extracellular matrix"/>
    <property type="evidence" value="ECO:0007669"/>
    <property type="project" value="TreeGrafter"/>
</dbReference>
<dbReference type="PANTHER" id="PTHR33395:SF22">
    <property type="entry name" value="REVERSE TRANSCRIPTASE DOMAIN-CONTAINING PROTEIN"/>
    <property type="match status" value="1"/>
</dbReference>
<accession>A0A8S3SRP1</accession>
<dbReference type="PANTHER" id="PTHR33395">
    <property type="entry name" value="TRANSCRIPTASE, PUTATIVE-RELATED-RELATED"/>
    <property type="match status" value="1"/>
</dbReference>